<proteinExistence type="predicted"/>
<keyword evidence="2" id="KW-1185">Reference proteome</keyword>
<comment type="caution">
    <text evidence="1">The sequence shown here is derived from an EMBL/GenBank/DDBJ whole genome shotgun (WGS) entry which is preliminary data.</text>
</comment>
<evidence type="ECO:0000313" key="1">
    <source>
        <dbReference type="EMBL" id="KAG5585081.1"/>
    </source>
</evidence>
<accession>A0A9J5X9R6</accession>
<name>A0A9J5X9R6_SOLCO</name>
<gene>
    <name evidence="1" type="ORF">H5410_045515</name>
</gene>
<organism evidence="1 2">
    <name type="scientific">Solanum commersonii</name>
    <name type="common">Commerson's wild potato</name>
    <name type="synonym">Commerson's nightshade</name>
    <dbReference type="NCBI Taxonomy" id="4109"/>
    <lineage>
        <taxon>Eukaryota</taxon>
        <taxon>Viridiplantae</taxon>
        <taxon>Streptophyta</taxon>
        <taxon>Embryophyta</taxon>
        <taxon>Tracheophyta</taxon>
        <taxon>Spermatophyta</taxon>
        <taxon>Magnoliopsida</taxon>
        <taxon>eudicotyledons</taxon>
        <taxon>Gunneridae</taxon>
        <taxon>Pentapetalae</taxon>
        <taxon>asterids</taxon>
        <taxon>lamiids</taxon>
        <taxon>Solanales</taxon>
        <taxon>Solanaceae</taxon>
        <taxon>Solanoideae</taxon>
        <taxon>Solaneae</taxon>
        <taxon>Solanum</taxon>
    </lineage>
</organism>
<sequence>MSRVKNLRDPRPISWIFENLCCGGPFGAVSRDCDMLGESPFVIGRYGTASWNCSTTRRLLLFIANLTFSFRAQHTGTSPLCSFLLDSIEALSLNPNT</sequence>
<dbReference type="EMBL" id="JACXVP010000009">
    <property type="protein sequence ID" value="KAG5585081.1"/>
    <property type="molecule type" value="Genomic_DNA"/>
</dbReference>
<dbReference type="Proteomes" id="UP000824120">
    <property type="component" value="Chromosome 9"/>
</dbReference>
<evidence type="ECO:0000313" key="2">
    <source>
        <dbReference type="Proteomes" id="UP000824120"/>
    </source>
</evidence>
<reference evidence="1 2" key="1">
    <citation type="submission" date="2020-09" db="EMBL/GenBank/DDBJ databases">
        <title>De no assembly of potato wild relative species, Solanum commersonii.</title>
        <authorList>
            <person name="Cho K."/>
        </authorList>
    </citation>
    <scope>NUCLEOTIDE SEQUENCE [LARGE SCALE GENOMIC DNA]</scope>
    <source>
        <strain evidence="1">LZ3.2</strain>
        <tissue evidence="1">Leaf</tissue>
    </source>
</reference>
<protein>
    <submittedName>
        <fullName evidence="1">Uncharacterized protein</fullName>
    </submittedName>
</protein>
<dbReference type="AlphaFoldDB" id="A0A9J5X9R6"/>